<sequence length="68" mass="7175">MPSDTQQNSFHPVSRMPRNPSFIGTATNLTATTTSSCGGRSPDAVDWVVGVGIDAVAAQPRFPDLQKS</sequence>
<feature type="compositionally biased region" description="Polar residues" evidence="1">
    <location>
        <begin position="1"/>
        <end position="11"/>
    </location>
</feature>
<protein>
    <submittedName>
        <fullName evidence="2">Uncharacterized protein</fullName>
    </submittedName>
</protein>
<dbReference type="EMBL" id="JAACJK010000234">
    <property type="protein sequence ID" value="KAF5309667.1"/>
    <property type="molecule type" value="Genomic_DNA"/>
</dbReference>
<evidence type="ECO:0000256" key="1">
    <source>
        <dbReference type="SAM" id="MobiDB-lite"/>
    </source>
</evidence>
<keyword evidence="3" id="KW-1185">Reference proteome</keyword>
<evidence type="ECO:0000313" key="3">
    <source>
        <dbReference type="Proteomes" id="UP000541558"/>
    </source>
</evidence>
<dbReference type="Proteomes" id="UP000541558">
    <property type="component" value="Unassembled WGS sequence"/>
</dbReference>
<comment type="caution">
    <text evidence="2">The sequence shown here is derived from an EMBL/GenBank/DDBJ whole genome shotgun (WGS) entry which is preliminary data.</text>
</comment>
<reference evidence="2 3" key="1">
    <citation type="journal article" date="2020" name="ISME J.">
        <title>Uncovering the hidden diversity of litter-decomposition mechanisms in mushroom-forming fungi.</title>
        <authorList>
            <person name="Floudas D."/>
            <person name="Bentzer J."/>
            <person name="Ahren D."/>
            <person name="Johansson T."/>
            <person name="Persson P."/>
            <person name="Tunlid A."/>
        </authorList>
    </citation>
    <scope>NUCLEOTIDE SEQUENCE [LARGE SCALE GENOMIC DNA]</scope>
    <source>
        <strain evidence="2 3">CBS 175.51</strain>
    </source>
</reference>
<accession>A0A8H5ASX7</accession>
<organism evidence="2 3">
    <name type="scientific">Ephemerocybe angulata</name>
    <dbReference type="NCBI Taxonomy" id="980116"/>
    <lineage>
        <taxon>Eukaryota</taxon>
        <taxon>Fungi</taxon>
        <taxon>Dikarya</taxon>
        <taxon>Basidiomycota</taxon>
        <taxon>Agaricomycotina</taxon>
        <taxon>Agaricomycetes</taxon>
        <taxon>Agaricomycetidae</taxon>
        <taxon>Agaricales</taxon>
        <taxon>Agaricineae</taxon>
        <taxon>Psathyrellaceae</taxon>
        <taxon>Ephemerocybe</taxon>
    </lineage>
</organism>
<feature type="region of interest" description="Disordered" evidence="1">
    <location>
        <begin position="1"/>
        <end position="25"/>
    </location>
</feature>
<evidence type="ECO:0000313" key="2">
    <source>
        <dbReference type="EMBL" id="KAF5309667.1"/>
    </source>
</evidence>
<gene>
    <name evidence="2" type="ORF">D9611_014073</name>
</gene>
<dbReference type="AlphaFoldDB" id="A0A8H5ASX7"/>
<name>A0A8H5ASX7_9AGAR</name>
<proteinExistence type="predicted"/>